<dbReference type="PANTHER" id="PTHR43546:SF3">
    <property type="entry name" value="UPF0173 METAL-DEPENDENT HYDROLASE MJ1163"/>
    <property type="match status" value="1"/>
</dbReference>
<dbReference type="SUPFAM" id="SSF56281">
    <property type="entry name" value="Metallo-hydrolase/oxidoreductase"/>
    <property type="match status" value="1"/>
</dbReference>
<reference evidence="3" key="1">
    <citation type="journal article" date="2019" name="Int. J. Syst. Evol. Microbiol.">
        <title>The Global Catalogue of Microorganisms (GCM) 10K type strain sequencing project: providing services to taxonomists for standard genome sequencing and annotation.</title>
        <authorList>
            <consortium name="The Broad Institute Genomics Platform"/>
            <consortium name="The Broad Institute Genome Sequencing Center for Infectious Disease"/>
            <person name="Wu L."/>
            <person name="Ma J."/>
        </authorList>
    </citation>
    <scope>NUCLEOTIDE SEQUENCE [LARGE SCALE GENOMIC DNA]</scope>
    <source>
        <strain evidence="3">NBRC 106593</strain>
    </source>
</reference>
<dbReference type="PANTHER" id="PTHR43546">
    <property type="entry name" value="UPF0173 METAL-DEPENDENT HYDROLASE MJ1163-RELATED"/>
    <property type="match status" value="1"/>
</dbReference>
<sequence>MELTHLGHAAVLIDTGSTRVLVDPGGFSDVSGVDNLDAVFITHQHADHVTGEQLATVLAANPDVPIYSDSQSAAQFGDDAHSLQPWTGGDEALTIGDLTVTPVGSQHAEIHPYIPRIDNTGLVISGGGLTLFHPGDALDADPGTPIDILAVPVTAPWSAVKDTIAFVRRIRPRLLVPIHDGTASEAGRAMYLGHISGFGIDGGVHLQDFRGQGAVTPELD</sequence>
<dbReference type="SMART" id="SM00849">
    <property type="entry name" value="Lactamase_B"/>
    <property type="match status" value="1"/>
</dbReference>
<keyword evidence="3" id="KW-1185">Reference proteome</keyword>
<dbReference type="InterPro" id="IPR001279">
    <property type="entry name" value="Metallo-B-lactamas"/>
</dbReference>
<comment type="caution">
    <text evidence="2">The sequence shown here is derived from an EMBL/GenBank/DDBJ whole genome shotgun (WGS) entry which is preliminary data.</text>
</comment>
<evidence type="ECO:0000259" key="1">
    <source>
        <dbReference type="SMART" id="SM00849"/>
    </source>
</evidence>
<dbReference type="RefSeq" id="WP_377822284.1">
    <property type="nucleotide sequence ID" value="NZ_JBHSWJ010000002.1"/>
</dbReference>
<organism evidence="2 3">
    <name type="scientific">Branchiibius cervicis</name>
    <dbReference type="NCBI Taxonomy" id="908252"/>
    <lineage>
        <taxon>Bacteria</taxon>
        <taxon>Bacillati</taxon>
        <taxon>Actinomycetota</taxon>
        <taxon>Actinomycetes</taxon>
        <taxon>Micrococcales</taxon>
        <taxon>Dermacoccaceae</taxon>
        <taxon>Branchiibius</taxon>
    </lineage>
</organism>
<name>A0ABW2AT90_9MICO</name>
<gene>
    <name evidence="2" type="ORF">ACFQBT_09685</name>
</gene>
<dbReference type="Pfam" id="PF13483">
    <property type="entry name" value="Lactamase_B_3"/>
    <property type="match status" value="1"/>
</dbReference>
<dbReference type="EMBL" id="JBHSWJ010000002">
    <property type="protein sequence ID" value="MFC6714065.1"/>
    <property type="molecule type" value="Genomic_DNA"/>
</dbReference>
<protein>
    <submittedName>
        <fullName evidence="2">MBL fold metallo-hydrolase</fullName>
    </submittedName>
</protein>
<evidence type="ECO:0000313" key="3">
    <source>
        <dbReference type="Proteomes" id="UP001596356"/>
    </source>
</evidence>
<dbReference type="Gene3D" id="3.60.15.10">
    <property type="entry name" value="Ribonuclease Z/Hydroxyacylglutathione hydrolase-like"/>
    <property type="match status" value="1"/>
</dbReference>
<dbReference type="Proteomes" id="UP001596356">
    <property type="component" value="Unassembled WGS sequence"/>
</dbReference>
<feature type="domain" description="Metallo-beta-lactamase" evidence="1">
    <location>
        <begin position="7"/>
        <end position="179"/>
    </location>
</feature>
<dbReference type="InterPro" id="IPR036866">
    <property type="entry name" value="RibonucZ/Hydroxyglut_hydro"/>
</dbReference>
<dbReference type="InterPro" id="IPR050114">
    <property type="entry name" value="UPF0173_UPF0282_UlaG_hydrolase"/>
</dbReference>
<accession>A0ABW2AT90</accession>
<proteinExistence type="predicted"/>
<evidence type="ECO:0000313" key="2">
    <source>
        <dbReference type="EMBL" id="MFC6714065.1"/>
    </source>
</evidence>